<accession>A0A6J6TJS2</accession>
<evidence type="ECO:0000313" key="3">
    <source>
        <dbReference type="EMBL" id="CAB4747154.1"/>
    </source>
</evidence>
<dbReference type="SUPFAM" id="SSF109854">
    <property type="entry name" value="DinB/YfiT-like putative metalloenzymes"/>
    <property type="match status" value="1"/>
</dbReference>
<dbReference type="EMBL" id="CAEZYR010000053">
    <property type="protein sequence ID" value="CAB4747154.1"/>
    <property type="molecule type" value="Genomic_DNA"/>
</dbReference>
<gene>
    <name evidence="3" type="ORF">UFOPK2754_01584</name>
</gene>
<name>A0A6J6TJS2_9ZZZZ</name>
<proteinExistence type="predicted"/>
<dbReference type="GO" id="GO:0046872">
    <property type="term" value="F:metal ion binding"/>
    <property type="evidence" value="ECO:0007669"/>
    <property type="project" value="InterPro"/>
</dbReference>
<dbReference type="Gene3D" id="1.20.120.450">
    <property type="entry name" value="dinb family like domain"/>
    <property type="match status" value="1"/>
</dbReference>
<feature type="domain" description="Mycothiol-dependent maleylpyruvate isomerase metal-binding" evidence="2">
    <location>
        <begin position="11"/>
        <end position="147"/>
    </location>
</feature>
<dbReference type="NCBIfam" id="TIGR03084">
    <property type="entry name" value="TIGR03084 family metal-binding protein"/>
    <property type="match status" value="1"/>
</dbReference>
<evidence type="ECO:0000256" key="1">
    <source>
        <dbReference type="SAM" id="MobiDB-lite"/>
    </source>
</evidence>
<dbReference type="InterPro" id="IPR034660">
    <property type="entry name" value="DinB/YfiT-like"/>
</dbReference>
<dbReference type="NCBIfam" id="TIGR03083">
    <property type="entry name" value="maleylpyruvate isomerase family mycothiol-dependent enzyme"/>
    <property type="match status" value="1"/>
</dbReference>
<feature type="region of interest" description="Disordered" evidence="1">
    <location>
        <begin position="256"/>
        <end position="277"/>
    </location>
</feature>
<sequence length="277" mass="30070">MPDLNELCDDLAAEHAALDLLLEPLDAAAWATPTPADGWTIRDQIAHLYFGDNRALLTAVDPGAFIALREVEYVDKSKFAHAMVGPELGPDGPSVYAAWKRERSAFIDEYRTRDPKIRVEWYGPPMSPLSKVTARIMETWAHGQDVADALGTTREPTDRLRHIAHIGVGARRFSYTINNLDVDDTSVLVELTAPSGAMWSWGDPGASESVRGPALDFCLVVVRRRHLADTSLVADGASAASWLAIAQAYAGPGGSGRRAGQFSDATHERPWLDGLPG</sequence>
<dbReference type="InterPro" id="IPR024344">
    <property type="entry name" value="MDMPI_metal-binding"/>
</dbReference>
<dbReference type="InterPro" id="IPR017518">
    <property type="entry name" value="CHP03084"/>
</dbReference>
<dbReference type="Pfam" id="PF11716">
    <property type="entry name" value="MDMPI_N"/>
    <property type="match status" value="1"/>
</dbReference>
<protein>
    <submittedName>
        <fullName evidence="3">Unannotated protein</fullName>
    </submittedName>
</protein>
<dbReference type="AlphaFoldDB" id="A0A6J6TJS2"/>
<organism evidence="3">
    <name type="scientific">freshwater metagenome</name>
    <dbReference type="NCBI Taxonomy" id="449393"/>
    <lineage>
        <taxon>unclassified sequences</taxon>
        <taxon>metagenomes</taxon>
        <taxon>ecological metagenomes</taxon>
    </lineage>
</organism>
<reference evidence="3" key="1">
    <citation type="submission" date="2020-05" db="EMBL/GenBank/DDBJ databases">
        <authorList>
            <person name="Chiriac C."/>
            <person name="Salcher M."/>
            <person name="Ghai R."/>
            <person name="Kavagutti S V."/>
        </authorList>
    </citation>
    <scope>NUCLEOTIDE SEQUENCE</scope>
</reference>
<dbReference type="InterPro" id="IPR017517">
    <property type="entry name" value="Maleyloyr_isom"/>
</dbReference>
<evidence type="ECO:0000259" key="2">
    <source>
        <dbReference type="Pfam" id="PF11716"/>
    </source>
</evidence>